<reference evidence="1 2" key="1">
    <citation type="journal article" date="2019" name="Commun. Biol.">
        <title>The bagworm genome reveals a unique fibroin gene that provides high tensile strength.</title>
        <authorList>
            <person name="Kono N."/>
            <person name="Nakamura H."/>
            <person name="Ohtoshi R."/>
            <person name="Tomita M."/>
            <person name="Numata K."/>
            <person name="Arakawa K."/>
        </authorList>
    </citation>
    <scope>NUCLEOTIDE SEQUENCE [LARGE SCALE GENOMIC DNA]</scope>
</reference>
<proteinExistence type="predicted"/>
<dbReference type="EMBL" id="BGZK01000231">
    <property type="protein sequence ID" value="GBP30313.1"/>
    <property type="molecule type" value="Genomic_DNA"/>
</dbReference>
<accession>A0A4C1UUY3</accession>
<sequence>MQYLTPTEYTREVTVSTGDFRPPTPYSIRYPISNQETDNALVTSPESRVSIDSIDHLYLGVRKALYKWQRVIIAIREQGRAAEGHLTAEHMQLEAAQRECY</sequence>
<keyword evidence="2" id="KW-1185">Reference proteome</keyword>
<dbReference type="AlphaFoldDB" id="A0A4C1UUY3"/>
<name>A0A4C1UUY3_EUMVA</name>
<protein>
    <submittedName>
        <fullName evidence="1">Uncharacterized protein</fullName>
    </submittedName>
</protein>
<dbReference type="Proteomes" id="UP000299102">
    <property type="component" value="Unassembled WGS sequence"/>
</dbReference>
<gene>
    <name evidence="1" type="ORF">EVAR_27927_1</name>
</gene>
<comment type="caution">
    <text evidence="1">The sequence shown here is derived from an EMBL/GenBank/DDBJ whole genome shotgun (WGS) entry which is preliminary data.</text>
</comment>
<evidence type="ECO:0000313" key="1">
    <source>
        <dbReference type="EMBL" id="GBP30313.1"/>
    </source>
</evidence>
<evidence type="ECO:0000313" key="2">
    <source>
        <dbReference type="Proteomes" id="UP000299102"/>
    </source>
</evidence>
<organism evidence="1 2">
    <name type="scientific">Eumeta variegata</name>
    <name type="common">Bagworm moth</name>
    <name type="synonym">Eumeta japonica</name>
    <dbReference type="NCBI Taxonomy" id="151549"/>
    <lineage>
        <taxon>Eukaryota</taxon>
        <taxon>Metazoa</taxon>
        <taxon>Ecdysozoa</taxon>
        <taxon>Arthropoda</taxon>
        <taxon>Hexapoda</taxon>
        <taxon>Insecta</taxon>
        <taxon>Pterygota</taxon>
        <taxon>Neoptera</taxon>
        <taxon>Endopterygota</taxon>
        <taxon>Lepidoptera</taxon>
        <taxon>Glossata</taxon>
        <taxon>Ditrysia</taxon>
        <taxon>Tineoidea</taxon>
        <taxon>Psychidae</taxon>
        <taxon>Oiketicinae</taxon>
        <taxon>Eumeta</taxon>
    </lineage>
</organism>